<dbReference type="Gene3D" id="3.20.20.10">
    <property type="entry name" value="Alanine racemase"/>
    <property type="match status" value="1"/>
</dbReference>
<accession>A0A318HGF4</accession>
<reference evidence="3" key="1">
    <citation type="submission" date="2018-05" db="EMBL/GenBank/DDBJ databases">
        <authorList>
            <person name="Deangelis K."/>
            <person name="Huntemann M."/>
            <person name="Clum A."/>
            <person name="Pillay M."/>
            <person name="Palaniappan K."/>
            <person name="Varghese N."/>
            <person name="Mikhailova N."/>
            <person name="Stamatis D."/>
            <person name="Reddy T."/>
            <person name="Daum C."/>
            <person name="Shapiro N."/>
            <person name="Ivanova N."/>
            <person name="Kyrpides N."/>
            <person name="Woyke T."/>
        </authorList>
    </citation>
    <scope>NUCLEOTIDE SEQUENCE [LARGE SCALE GENOMIC DNA]</scope>
    <source>
        <strain evidence="3">GAS496</strain>
    </source>
</reference>
<protein>
    <submittedName>
        <fullName evidence="2">Diaminopimelate decarboxylase</fullName>
    </submittedName>
</protein>
<dbReference type="OrthoDB" id="4439908at2"/>
<dbReference type="AlphaFoldDB" id="A0A318HGF4"/>
<dbReference type="EMBL" id="QJJU01000007">
    <property type="protein sequence ID" value="PXX08732.1"/>
    <property type="molecule type" value="Genomic_DNA"/>
</dbReference>
<name>A0A318HGF4_9MYCO</name>
<reference evidence="2 3" key="2">
    <citation type="submission" date="2018-06" db="EMBL/GenBank/DDBJ databases">
        <title>Sequencing of bacterial isolates from soil warming experiment in Harvard Forest, Massachusetts, USA.</title>
        <authorList>
            <person name="Deangelis K.PhD."/>
        </authorList>
    </citation>
    <scope>NUCLEOTIDE SEQUENCE [LARGE SCALE GENOMIC DNA]</scope>
    <source>
        <strain evidence="2 3">GAS496</strain>
    </source>
</reference>
<dbReference type="Proteomes" id="UP000247781">
    <property type="component" value="Unassembled WGS sequence"/>
</dbReference>
<evidence type="ECO:0000259" key="1">
    <source>
        <dbReference type="Pfam" id="PF02784"/>
    </source>
</evidence>
<dbReference type="SUPFAM" id="SSF51419">
    <property type="entry name" value="PLP-binding barrel"/>
    <property type="match status" value="1"/>
</dbReference>
<feature type="domain" description="Orn/DAP/Arg decarboxylase 2 N-terminal" evidence="1">
    <location>
        <begin position="33"/>
        <end position="132"/>
    </location>
</feature>
<dbReference type="RefSeq" id="WP_110316377.1">
    <property type="nucleotide sequence ID" value="NZ_QJJU01000007.1"/>
</dbReference>
<dbReference type="Pfam" id="PF02784">
    <property type="entry name" value="Orn_Arg_deC_N"/>
    <property type="match status" value="1"/>
</dbReference>
<organism evidence="2 3">
    <name type="scientific">Mycolicibacterium moriokaense</name>
    <dbReference type="NCBI Taxonomy" id="39691"/>
    <lineage>
        <taxon>Bacteria</taxon>
        <taxon>Bacillati</taxon>
        <taxon>Actinomycetota</taxon>
        <taxon>Actinomycetes</taxon>
        <taxon>Mycobacteriales</taxon>
        <taxon>Mycobacteriaceae</taxon>
        <taxon>Mycolicibacterium</taxon>
    </lineage>
</organism>
<evidence type="ECO:0000313" key="3">
    <source>
        <dbReference type="Proteomes" id="UP000247781"/>
    </source>
</evidence>
<sequence length="247" mass="26742">MIFHPLEAIADRRVDIGSRLATDVRLDEAIALRRCAMYRNAFRGTAIGYPAEAIRLDAIAGWMRRERVTVDVASADELDWAVIAGIHPSHIVMHGLDEAAGLIALGVGRVIVESAEQMAMLRSCATGPQAVLVDVTDACLDRPLMVDRRVQFHGLHYRADGADLTGVADIIVVLIAEMAGITRKFGGVLSRLSVGGVDLTAGEIDPRSLRRVAQMIDEVVEEACIRFRYPRPALTLSPSPVTLLPAA</sequence>
<dbReference type="InterPro" id="IPR029066">
    <property type="entry name" value="PLP-binding_barrel"/>
</dbReference>
<proteinExistence type="predicted"/>
<comment type="caution">
    <text evidence="2">The sequence shown here is derived from an EMBL/GenBank/DDBJ whole genome shotgun (WGS) entry which is preliminary data.</text>
</comment>
<dbReference type="GO" id="GO:0003824">
    <property type="term" value="F:catalytic activity"/>
    <property type="evidence" value="ECO:0007669"/>
    <property type="project" value="InterPro"/>
</dbReference>
<dbReference type="InterPro" id="IPR022644">
    <property type="entry name" value="De-COase2_N"/>
</dbReference>
<gene>
    <name evidence="2" type="ORF">C8E89_10735</name>
</gene>
<evidence type="ECO:0000313" key="2">
    <source>
        <dbReference type="EMBL" id="PXX08732.1"/>
    </source>
</evidence>
<keyword evidence="3" id="KW-1185">Reference proteome</keyword>